<evidence type="ECO:0000256" key="2">
    <source>
        <dbReference type="SAM" id="Phobius"/>
    </source>
</evidence>
<evidence type="ECO:0000313" key="5">
    <source>
        <dbReference type="Proteomes" id="UP000504638"/>
    </source>
</evidence>
<organism evidence="4">
    <name type="scientific">Eremomyces bilateralis CBS 781.70</name>
    <dbReference type="NCBI Taxonomy" id="1392243"/>
    <lineage>
        <taxon>Eukaryota</taxon>
        <taxon>Fungi</taxon>
        <taxon>Dikarya</taxon>
        <taxon>Ascomycota</taxon>
        <taxon>Pezizomycotina</taxon>
        <taxon>Dothideomycetes</taxon>
        <taxon>Dothideomycetes incertae sedis</taxon>
        <taxon>Eremomycetales</taxon>
        <taxon>Eremomycetaceae</taxon>
        <taxon>Eremomyces</taxon>
    </lineage>
</organism>
<dbReference type="OrthoDB" id="3474066at2759"/>
<name>A0A6G1GC05_9PEZI</name>
<dbReference type="PANTHER" id="PTHR35392:SF3">
    <property type="entry name" value="ZN(2)-C6 FUNGAL-TYPE DOMAIN-CONTAINING PROTEIN"/>
    <property type="match status" value="1"/>
</dbReference>
<dbReference type="AlphaFoldDB" id="A0A6G1GC05"/>
<dbReference type="InterPro" id="IPR001138">
    <property type="entry name" value="Zn2Cys6_DnaBD"/>
</dbReference>
<keyword evidence="5" id="KW-1185">Reference proteome</keyword>
<evidence type="ECO:0000256" key="1">
    <source>
        <dbReference type="ARBA" id="ARBA00023242"/>
    </source>
</evidence>
<evidence type="ECO:0000259" key="3">
    <source>
        <dbReference type="PROSITE" id="PS50048"/>
    </source>
</evidence>
<keyword evidence="2" id="KW-1133">Transmembrane helix</keyword>
<keyword evidence="2" id="KW-0472">Membrane</keyword>
<dbReference type="Proteomes" id="UP000504638">
    <property type="component" value="Unplaced"/>
</dbReference>
<feature type="domain" description="Zn(2)-C6 fungal-type" evidence="3">
    <location>
        <begin position="3"/>
        <end position="44"/>
    </location>
</feature>
<reference evidence="6" key="3">
    <citation type="submission" date="2025-04" db="UniProtKB">
        <authorList>
            <consortium name="RefSeq"/>
        </authorList>
    </citation>
    <scope>IDENTIFICATION</scope>
    <source>
        <strain evidence="6">CBS 781.70</strain>
    </source>
</reference>
<dbReference type="GO" id="GO:0008270">
    <property type="term" value="F:zinc ion binding"/>
    <property type="evidence" value="ECO:0007669"/>
    <property type="project" value="InterPro"/>
</dbReference>
<sequence length="408" mass="47982">MKACLRCRQQRVRCETDPEDPGGQCLTCRNVSNNSKQTIHHIPCLRYKVTECILYRAGKLGYTSRWQDMKVREITDWESADTQTLVLRNTQELVKDGFQVVLRPFRAQAGDKLFRSWFDQERGVVKSYSLPAWAVENMHVVKEDFKIYTDKHAFDCITHRLQHSDNLIVRTYNRAKIHLRNAPKTEKERVLMTNLLRLWFVSQHTLGSDYFENPQALGLEPHQDPSYPHPGKVPTPPVVNAQFDVIFTEALLKPYKKKVLEELQNIIKDNRPETFITFYLCTFILLHNFSLLIADRYRHARKHGVQSRYTLPDLVSSWHHSAMVILAHYHYCNGSMDPLALDLKNRHRTRLATLNAEEAEFLLQTRDLVKAREDDFAYIRDNDLADHEFYYVSQMFEKDWKPRDTVID</sequence>
<dbReference type="RefSeq" id="XP_033537062.1">
    <property type="nucleotide sequence ID" value="XM_033682241.1"/>
</dbReference>
<reference evidence="6" key="2">
    <citation type="submission" date="2020-04" db="EMBL/GenBank/DDBJ databases">
        <authorList>
            <consortium name="NCBI Genome Project"/>
        </authorList>
    </citation>
    <scope>NUCLEOTIDE SEQUENCE</scope>
    <source>
        <strain evidence="6">CBS 781.70</strain>
    </source>
</reference>
<dbReference type="PROSITE" id="PS50048">
    <property type="entry name" value="ZN2_CY6_FUNGAL_2"/>
    <property type="match status" value="1"/>
</dbReference>
<dbReference type="EMBL" id="ML975151">
    <property type="protein sequence ID" value="KAF1815431.1"/>
    <property type="molecule type" value="Genomic_DNA"/>
</dbReference>
<reference evidence="4 6" key="1">
    <citation type="submission" date="2020-01" db="EMBL/GenBank/DDBJ databases">
        <authorList>
            <consortium name="DOE Joint Genome Institute"/>
            <person name="Haridas S."/>
            <person name="Albert R."/>
            <person name="Binder M."/>
            <person name="Bloem J."/>
            <person name="Labutti K."/>
            <person name="Salamov A."/>
            <person name="Andreopoulos B."/>
            <person name="Baker S.E."/>
            <person name="Barry K."/>
            <person name="Bills G."/>
            <person name="Bluhm B.H."/>
            <person name="Cannon C."/>
            <person name="Castanera R."/>
            <person name="Culley D.E."/>
            <person name="Daum C."/>
            <person name="Ezra D."/>
            <person name="Gonzalez J.B."/>
            <person name="Henrissat B."/>
            <person name="Kuo A."/>
            <person name="Liang C."/>
            <person name="Lipzen A."/>
            <person name="Lutzoni F."/>
            <person name="Magnuson J."/>
            <person name="Mondo S."/>
            <person name="Nolan M."/>
            <person name="Ohm R."/>
            <person name="Pangilinan J."/>
            <person name="Park H.-J."/>
            <person name="Ramirez L."/>
            <person name="Alfaro M."/>
            <person name="Sun H."/>
            <person name="Tritt A."/>
            <person name="Yoshinaga Y."/>
            <person name="Zwiers L.-H."/>
            <person name="Turgeon B.G."/>
            <person name="Goodwin S.B."/>
            <person name="Spatafora J.W."/>
            <person name="Crous P.W."/>
            <person name="Grigoriev I.V."/>
        </authorList>
    </citation>
    <scope>NUCLEOTIDE SEQUENCE</scope>
    <source>
        <strain evidence="4 6">CBS 781.70</strain>
    </source>
</reference>
<protein>
    <recommendedName>
        <fullName evidence="3">Zn(2)-C6 fungal-type domain-containing protein</fullName>
    </recommendedName>
</protein>
<evidence type="ECO:0000313" key="6">
    <source>
        <dbReference type="RefSeq" id="XP_033537062.1"/>
    </source>
</evidence>
<keyword evidence="2" id="KW-0812">Transmembrane</keyword>
<dbReference type="GO" id="GO:0000981">
    <property type="term" value="F:DNA-binding transcription factor activity, RNA polymerase II-specific"/>
    <property type="evidence" value="ECO:0007669"/>
    <property type="project" value="InterPro"/>
</dbReference>
<dbReference type="GeneID" id="54422811"/>
<accession>A0A6G1GC05</accession>
<feature type="transmembrane region" description="Helical" evidence="2">
    <location>
        <begin position="275"/>
        <end position="294"/>
    </location>
</feature>
<dbReference type="InterPro" id="IPR052973">
    <property type="entry name" value="Fungal_sec-metab_reg_TF"/>
</dbReference>
<proteinExistence type="predicted"/>
<evidence type="ECO:0000313" key="4">
    <source>
        <dbReference type="EMBL" id="KAF1815431.1"/>
    </source>
</evidence>
<dbReference type="PANTHER" id="PTHR35392">
    <property type="entry name" value="ZN(II)2CYS6 TRANSCRIPTION FACTOR (EUROFUNG)-RELATED-RELATED"/>
    <property type="match status" value="1"/>
</dbReference>
<keyword evidence="1" id="KW-0539">Nucleus</keyword>
<dbReference type="CDD" id="cd00067">
    <property type="entry name" value="GAL4"/>
    <property type="match status" value="1"/>
</dbReference>
<gene>
    <name evidence="4 6" type="ORF">P152DRAFT_495611</name>
</gene>